<dbReference type="PROSITE" id="PS51450">
    <property type="entry name" value="LRR"/>
    <property type="match status" value="1"/>
</dbReference>
<keyword evidence="3" id="KW-0677">Repeat</keyword>
<feature type="region of interest" description="Disordered" evidence="5">
    <location>
        <begin position="724"/>
        <end position="763"/>
    </location>
</feature>
<dbReference type="GO" id="GO:0031267">
    <property type="term" value="F:small GTPase binding"/>
    <property type="evidence" value="ECO:0007669"/>
    <property type="project" value="TreeGrafter"/>
</dbReference>
<keyword evidence="2" id="KW-0433">Leucine-rich repeat</keyword>
<organism evidence="6 7">
    <name type="scientific">Naegleria lovaniensis</name>
    <name type="common">Amoeba</name>
    <dbReference type="NCBI Taxonomy" id="51637"/>
    <lineage>
        <taxon>Eukaryota</taxon>
        <taxon>Discoba</taxon>
        <taxon>Heterolobosea</taxon>
        <taxon>Tetramitia</taxon>
        <taxon>Eutetramitia</taxon>
        <taxon>Vahlkampfiidae</taxon>
        <taxon>Naegleria</taxon>
    </lineage>
</organism>
<dbReference type="EMBL" id="PYSW02000005">
    <property type="protein sequence ID" value="KAG2392270.1"/>
    <property type="molecule type" value="Genomic_DNA"/>
</dbReference>
<dbReference type="GO" id="GO:0048471">
    <property type="term" value="C:perinuclear region of cytoplasm"/>
    <property type="evidence" value="ECO:0007669"/>
    <property type="project" value="TreeGrafter"/>
</dbReference>
<feature type="coiled-coil region" evidence="4">
    <location>
        <begin position="538"/>
        <end position="621"/>
    </location>
</feature>
<dbReference type="Pfam" id="PF13516">
    <property type="entry name" value="LRR_6"/>
    <property type="match status" value="9"/>
</dbReference>
<keyword evidence="4" id="KW-0175">Coiled coil</keyword>
<feature type="coiled-coil region" evidence="4">
    <location>
        <begin position="647"/>
        <end position="706"/>
    </location>
</feature>
<dbReference type="GO" id="GO:0005096">
    <property type="term" value="F:GTPase activator activity"/>
    <property type="evidence" value="ECO:0007669"/>
    <property type="project" value="UniProtKB-KW"/>
</dbReference>
<dbReference type="GO" id="GO:0005829">
    <property type="term" value="C:cytosol"/>
    <property type="evidence" value="ECO:0007669"/>
    <property type="project" value="TreeGrafter"/>
</dbReference>
<accession>A0AA88GWK8</accession>
<evidence type="ECO:0000256" key="5">
    <source>
        <dbReference type="SAM" id="MobiDB-lite"/>
    </source>
</evidence>
<dbReference type="InterPro" id="IPR032675">
    <property type="entry name" value="LRR_dom_sf"/>
</dbReference>
<evidence type="ECO:0000313" key="6">
    <source>
        <dbReference type="EMBL" id="KAG2392270.1"/>
    </source>
</evidence>
<gene>
    <name evidence="6" type="ORF">C9374_012522</name>
</gene>
<dbReference type="Gene3D" id="3.80.10.10">
    <property type="entry name" value="Ribonuclease Inhibitor"/>
    <property type="match status" value="4"/>
</dbReference>
<sequence length="763" mass="86395">MNTTPTMSLERSFTSLTNTLLSSPTTSPVKKTNINISSSTFVTNDLQQRPKPGLSSKEKEIVQKIKLQKNIPSGLLLAASFTSAEEVIEKNLLQVDEEQKVSLSLEDIQALFKAKCVDQNLQYIPEREDRFIDLIQKNCSGLLFSLREHGLADEAAKALRKILANNRSYTILDLCGNRLRDTGTIELAPLLEDNQTIVRLDLRSNDIGGKGAKALFNSLLYNQTLTSLDLSGLSGINRNHISTKGAKHLSELLQQNQTLCQLNLASNGMGADGVKILCKGLVDNFSLTELDISSNNIGTAGCESLARVLDRTNLQKLSMERNQIGNKGVFVMCEKMKTMLTPTLTYWDLSENRITSEGVEVLVDMLKIDKSLKTLRIECNEFGDKGAEDFAQLLEVNKTLKKLMLGENAIGDEGAKEIGKGLSLNRTLKTLLLNNNLIKDTGAKKIIRGLSTGTKLKHLDLSHNRIGDRAGVEIARMLTTNETLRTLNLKQNELKTSGDQISDAMRKNFTLINFDFSFNDFSYKSFSYISEALKRNEKLLKSNEVERLKKKIELLQDTELRLAEVSDNLEKEKEEEVMLYRELEDSEYELQRVRQQSQQQLDRLQEELEAKKTLTFEKEKEYRTLVEGIQEEKDLFEDRCREIIDKTDSERRRVEELKKTKQAMDREIAEQLKLLANETVPLLESLKTEENNFNKEKQKTAVAEKELYSLARRVQKLSDELYPQEVVKEEIDSRPSTSSGRRPSVKDSSRTSTKQSSASRSRR</sequence>
<name>A0AA88GWK8_NAELO</name>
<dbReference type="Proteomes" id="UP000816034">
    <property type="component" value="Unassembled WGS sequence"/>
</dbReference>
<dbReference type="InterPro" id="IPR027038">
    <property type="entry name" value="RanGap"/>
</dbReference>
<dbReference type="PANTHER" id="PTHR24113">
    <property type="entry name" value="RAN GTPASE-ACTIVATING PROTEIN 1"/>
    <property type="match status" value="1"/>
</dbReference>
<evidence type="ECO:0000256" key="4">
    <source>
        <dbReference type="SAM" id="Coils"/>
    </source>
</evidence>
<dbReference type="GO" id="GO:0006913">
    <property type="term" value="P:nucleocytoplasmic transport"/>
    <property type="evidence" value="ECO:0007669"/>
    <property type="project" value="TreeGrafter"/>
</dbReference>
<keyword evidence="7" id="KW-1185">Reference proteome</keyword>
<evidence type="ECO:0000313" key="7">
    <source>
        <dbReference type="Proteomes" id="UP000816034"/>
    </source>
</evidence>
<feature type="compositionally biased region" description="Low complexity" evidence="5">
    <location>
        <begin position="750"/>
        <end position="763"/>
    </location>
</feature>
<proteinExistence type="predicted"/>
<dbReference type="PANTHER" id="PTHR24113:SF12">
    <property type="entry name" value="RAN GTPASE-ACTIVATING PROTEIN 1"/>
    <property type="match status" value="1"/>
</dbReference>
<protein>
    <submittedName>
        <fullName evidence="6">Uncharacterized protein</fullName>
    </submittedName>
</protein>
<dbReference type="GO" id="GO:0005634">
    <property type="term" value="C:nucleus"/>
    <property type="evidence" value="ECO:0007669"/>
    <property type="project" value="TreeGrafter"/>
</dbReference>
<comment type="caution">
    <text evidence="6">The sequence shown here is derived from an EMBL/GenBank/DDBJ whole genome shotgun (WGS) entry which is preliminary data.</text>
</comment>
<dbReference type="RefSeq" id="XP_044554164.1">
    <property type="nucleotide sequence ID" value="XM_044688298.1"/>
</dbReference>
<dbReference type="InterPro" id="IPR001611">
    <property type="entry name" value="Leu-rich_rpt"/>
</dbReference>
<dbReference type="SUPFAM" id="SSF52047">
    <property type="entry name" value="RNI-like"/>
    <property type="match status" value="1"/>
</dbReference>
<evidence type="ECO:0000256" key="2">
    <source>
        <dbReference type="ARBA" id="ARBA00022614"/>
    </source>
</evidence>
<dbReference type="GeneID" id="68104976"/>
<reference evidence="6 7" key="1">
    <citation type="journal article" date="2018" name="BMC Genomics">
        <title>The genome of Naegleria lovaniensis, the basis for a comparative approach to unravel pathogenicity factors of the human pathogenic amoeba N. fowleri.</title>
        <authorList>
            <person name="Liechti N."/>
            <person name="Schurch N."/>
            <person name="Bruggmann R."/>
            <person name="Wittwer M."/>
        </authorList>
    </citation>
    <scope>NUCLEOTIDE SEQUENCE [LARGE SCALE GENOMIC DNA]</scope>
    <source>
        <strain evidence="6 7">ATCC 30569</strain>
    </source>
</reference>
<dbReference type="SMART" id="SM00368">
    <property type="entry name" value="LRR_RI"/>
    <property type="match status" value="12"/>
</dbReference>
<evidence type="ECO:0000256" key="1">
    <source>
        <dbReference type="ARBA" id="ARBA00022468"/>
    </source>
</evidence>
<keyword evidence="1" id="KW-0343">GTPase activation</keyword>
<dbReference type="AlphaFoldDB" id="A0AA88GWK8"/>
<evidence type="ECO:0000256" key="3">
    <source>
        <dbReference type="ARBA" id="ARBA00022737"/>
    </source>
</evidence>